<dbReference type="GO" id="GO:0019171">
    <property type="term" value="F:(3R)-hydroxyacyl-[acyl-carrier-protein] dehydratase activity"/>
    <property type="evidence" value="ECO:0007669"/>
    <property type="project" value="UniProtKB-EC"/>
</dbReference>
<proteinExistence type="predicted"/>
<keyword evidence="3" id="KW-1185">Reference proteome</keyword>
<dbReference type="PANTHER" id="PTHR30272:SF1">
    <property type="entry name" value="3-HYDROXYACYL-[ACYL-CARRIER-PROTEIN] DEHYDRATASE"/>
    <property type="match status" value="1"/>
</dbReference>
<gene>
    <name evidence="2" type="primary">fabZ_1</name>
    <name evidence="2" type="ORF">ETAA8_02620</name>
</gene>
<dbReference type="EC" id="4.2.1.59" evidence="2"/>
<dbReference type="Pfam" id="PF07977">
    <property type="entry name" value="FabA"/>
    <property type="match status" value="1"/>
</dbReference>
<dbReference type="RefSeq" id="WP_145083744.1">
    <property type="nucleotide sequence ID" value="NZ_CP036274.1"/>
</dbReference>
<dbReference type="EMBL" id="CP036274">
    <property type="protein sequence ID" value="QDU25199.1"/>
    <property type="molecule type" value="Genomic_DNA"/>
</dbReference>
<protein>
    <submittedName>
        <fullName evidence="2">3-hydroxyacyl-[acyl-carrier-protein] dehydratase FabZ</fullName>
        <ecNumber evidence="2">4.2.1.59</ecNumber>
    </submittedName>
</protein>
<dbReference type="AlphaFoldDB" id="A0A517Y4M5"/>
<dbReference type="SUPFAM" id="SSF54637">
    <property type="entry name" value="Thioesterase/thiol ester dehydrase-isomerase"/>
    <property type="match status" value="1"/>
</dbReference>
<evidence type="ECO:0000313" key="2">
    <source>
        <dbReference type="EMBL" id="QDU25199.1"/>
    </source>
</evidence>
<dbReference type="InterPro" id="IPR029069">
    <property type="entry name" value="HotDog_dom_sf"/>
</dbReference>
<dbReference type="Gene3D" id="3.10.129.10">
    <property type="entry name" value="Hotdog Thioesterase"/>
    <property type="match status" value="1"/>
</dbReference>
<keyword evidence="1 2" id="KW-0456">Lyase</keyword>
<dbReference type="Proteomes" id="UP000315017">
    <property type="component" value="Chromosome"/>
</dbReference>
<sequence>MAQQDFLVDLSTIDFSRPMATLEEIRKFNPQRFEMEQLTAVVHVDETSYLSVGYKDTSVDDFWVRGHFPALAIMPGVVMLESIAQLCSFVTQKYDLLGSEIVGFGGLEEVRFRDPVFPGDRFLVMCKLEKVRRGRMIVCTFQGAVNDRLCIEGTLKGVPIPVSALQEYQKTRGAKA</sequence>
<organism evidence="2 3">
    <name type="scientific">Anatilimnocola aggregata</name>
    <dbReference type="NCBI Taxonomy" id="2528021"/>
    <lineage>
        <taxon>Bacteria</taxon>
        <taxon>Pseudomonadati</taxon>
        <taxon>Planctomycetota</taxon>
        <taxon>Planctomycetia</taxon>
        <taxon>Pirellulales</taxon>
        <taxon>Pirellulaceae</taxon>
        <taxon>Anatilimnocola</taxon>
    </lineage>
</organism>
<evidence type="ECO:0000256" key="1">
    <source>
        <dbReference type="ARBA" id="ARBA00023239"/>
    </source>
</evidence>
<dbReference type="InterPro" id="IPR013114">
    <property type="entry name" value="FabA_FabZ"/>
</dbReference>
<accession>A0A517Y4M5</accession>
<dbReference type="OrthoDB" id="272251at2"/>
<dbReference type="KEGG" id="aagg:ETAA8_02620"/>
<dbReference type="PANTHER" id="PTHR30272">
    <property type="entry name" value="3-HYDROXYACYL-[ACYL-CARRIER-PROTEIN] DEHYDRATASE"/>
    <property type="match status" value="1"/>
</dbReference>
<evidence type="ECO:0000313" key="3">
    <source>
        <dbReference type="Proteomes" id="UP000315017"/>
    </source>
</evidence>
<name>A0A517Y4M5_9BACT</name>
<dbReference type="CDD" id="cd01288">
    <property type="entry name" value="FabZ"/>
    <property type="match status" value="1"/>
</dbReference>
<reference evidence="2 3" key="1">
    <citation type="submission" date="2019-02" db="EMBL/GenBank/DDBJ databases">
        <title>Deep-cultivation of Planctomycetes and their phenomic and genomic characterization uncovers novel biology.</title>
        <authorList>
            <person name="Wiegand S."/>
            <person name="Jogler M."/>
            <person name="Boedeker C."/>
            <person name="Pinto D."/>
            <person name="Vollmers J."/>
            <person name="Rivas-Marin E."/>
            <person name="Kohn T."/>
            <person name="Peeters S.H."/>
            <person name="Heuer A."/>
            <person name="Rast P."/>
            <person name="Oberbeckmann S."/>
            <person name="Bunk B."/>
            <person name="Jeske O."/>
            <person name="Meyerdierks A."/>
            <person name="Storesund J.E."/>
            <person name="Kallscheuer N."/>
            <person name="Luecker S."/>
            <person name="Lage O.M."/>
            <person name="Pohl T."/>
            <person name="Merkel B.J."/>
            <person name="Hornburger P."/>
            <person name="Mueller R.-W."/>
            <person name="Bruemmer F."/>
            <person name="Labrenz M."/>
            <person name="Spormann A.M."/>
            <person name="Op den Camp H."/>
            <person name="Overmann J."/>
            <person name="Amann R."/>
            <person name="Jetten M.S.M."/>
            <person name="Mascher T."/>
            <person name="Medema M.H."/>
            <person name="Devos D.P."/>
            <person name="Kaster A.-K."/>
            <person name="Ovreas L."/>
            <person name="Rohde M."/>
            <person name="Galperin M.Y."/>
            <person name="Jogler C."/>
        </authorList>
    </citation>
    <scope>NUCLEOTIDE SEQUENCE [LARGE SCALE GENOMIC DNA]</scope>
    <source>
        <strain evidence="2 3">ETA_A8</strain>
    </source>
</reference>